<dbReference type="InParanoid" id="A0A165RSA1"/>
<sequence length="63" mass="6706">MKFTSVLLPLVLATLALAQGPCYNQADPDHGIGNYCYCEGNGLCYVDTNGLCNPLGNEIPCPE</sequence>
<proteinExistence type="predicted"/>
<name>A0A165RSA1_9AGAM</name>
<feature type="chain" id="PRO_5007865991" evidence="1">
    <location>
        <begin position="19"/>
        <end position="63"/>
    </location>
</feature>
<organism evidence="2 3">
    <name type="scientific">Neolentinus lepideus HHB14362 ss-1</name>
    <dbReference type="NCBI Taxonomy" id="1314782"/>
    <lineage>
        <taxon>Eukaryota</taxon>
        <taxon>Fungi</taxon>
        <taxon>Dikarya</taxon>
        <taxon>Basidiomycota</taxon>
        <taxon>Agaricomycotina</taxon>
        <taxon>Agaricomycetes</taxon>
        <taxon>Gloeophyllales</taxon>
        <taxon>Gloeophyllaceae</taxon>
        <taxon>Neolentinus</taxon>
    </lineage>
</organism>
<feature type="signal peptide" evidence="1">
    <location>
        <begin position="1"/>
        <end position="18"/>
    </location>
</feature>
<dbReference type="EMBL" id="KV425579">
    <property type="protein sequence ID" value="KZT24200.1"/>
    <property type="molecule type" value="Genomic_DNA"/>
</dbReference>
<keyword evidence="1" id="KW-0732">Signal</keyword>
<evidence type="ECO:0000256" key="1">
    <source>
        <dbReference type="SAM" id="SignalP"/>
    </source>
</evidence>
<reference evidence="2 3" key="1">
    <citation type="journal article" date="2016" name="Mol. Biol. Evol.">
        <title>Comparative Genomics of Early-Diverging Mushroom-Forming Fungi Provides Insights into the Origins of Lignocellulose Decay Capabilities.</title>
        <authorList>
            <person name="Nagy L.G."/>
            <person name="Riley R."/>
            <person name="Tritt A."/>
            <person name="Adam C."/>
            <person name="Daum C."/>
            <person name="Floudas D."/>
            <person name="Sun H."/>
            <person name="Yadav J.S."/>
            <person name="Pangilinan J."/>
            <person name="Larsson K.H."/>
            <person name="Matsuura K."/>
            <person name="Barry K."/>
            <person name="Labutti K."/>
            <person name="Kuo R."/>
            <person name="Ohm R.A."/>
            <person name="Bhattacharya S.S."/>
            <person name="Shirouzu T."/>
            <person name="Yoshinaga Y."/>
            <person name="Martin F.M."/>
            <person name="Grigoriev I.V."/>
            <person name="Hibbett D.S."/>
        </authorList>
    </citation>
    <scope>NUCLEOTIDE SEQUENCE [LARGE SCALE GENOMIC DNA]</scope>
    <source>
        <strain evidence="2 3">HHB14362 ss-1</strain>
    </source>
</reference>
<gene>
    <name evidence="2" type="ORF">NEOLEDRAFT_1067848</name>
</gene>
<dbReference type="OrthoDB" id="5138463at2759"/>
<evidence type="ECO:0000313" key="3">
    <source>
        <dbReference type="Proteomes" id="UP000076761"/>
    </source>
</evidence>
<dbReference type="Proteomes" id="UP000076761">
    <property type="component" value="Unassembled WGS sequence"/>
</dbReference>
<evidence type="ECO:0000313" key="2">
    <source>
        <dbReference type="EMBL" id="KZT24200.1"/>
    </source>
</evidence>
<protein>
    <submittedName>
        <fullName evidence="2">Uncharacterized protein</fullName>
    </submittedName>
</protein>
<accession>A0A165RSA1</accession>
<dbReference type="AlphaFoldDB" id="A0A165RSA1"/>
<keyword evidence="3" id="KW-1185">Reference proteome</keyword>